<evidence type="ECO:0000256" key="6">
    <source>
        <dbReference type="ARBA" id="ARBA00022723"/>
    </source>
</evidence>
<keyword evidence="7 11" id="KW-0547">Nucleotide-binding</keyword>
<dbReference type="PROSITE" id="PS01075">
    <property type="entry name" value="ACETATE_KINASE_1"/>
    <property type="match status" value="1"/>
</dbReference>
<dbReference type="GO" id="GO:0000287">
    <property type="term" value="F:magnesium ion binding"/>
    <property type="evidence" value="ECO:0007669"/>
    <property type="project" value="UniProtKB-UniRule"/>
</dbReference>
<dbReference type="GO" id="GO:0006083">
    <property type="term" value="P:acetate metabolic process"/>
    <property type="evidence" value="ECO:0007669"/>
    <property type="project" value="TreeGrafter"/>
</dbReference>
<evidence type="ECO:0000256" key="4">
    <source>
        <dbReference type="ARBA" id="ARBA00022490"/>
    </source>
</evidence>
<evidence type="ECO:0000256" key="3">
    <source>
        <dbReference type="ARBA" id="ARBA00011738"/>
    </source>
</evidence>
<dbReference type="InterPro" id="IPR023865">
    <property type="entry name" value="Aliphatic_acid_kinase_CS"/>
</dbReference>
<feature type="site" description="Transition state stabilizer" evidence="11">
    <location>
        <position position="178"/>
    </location>
</feature>
<dbReference type="PANTHER" id="PTHR21060:SF21">
    <property type="entry name" value="ACETATE KINASE"/>
    <property type="match status" value="1"/>
</dbReference>
<dbReference type="EMBL" id="MCBA01000013">
    <property type="protein sequence ID" value="RGP91176.1"/>
    <property type="molecule type" value="Genomic_DNA"/>
</dbReference>
<keyword evidence="9 11" id="KW-0067">ATP-binding</keyword>
<evidence type="ECO:0000256" key="8">
    <source>
        <dbReference type="ARBA" id="ARBA00022777"/>
    </source>
</evidence>
<proteinExistence type="inferred from homology"/>
<dbReference type="Proteomes" id="UP000266701">
    <property type="component" value="Unassembled WGS sequence"/>
</dbReference>
<dbReference type="Proteomes" id="UP000319979">
    <property type="component" value="Unassembled WGS sequence"/>
</dbReference>
<dbReference type="CDD" id="cd24010">
    <property type="entry name" value="ASKHA_NBD_AcK_PK"/>
    <property type="match status" value="1"/>
</dbReference>
<evidence type="ECO:0000256" key="11">
    <source>
        <dbReference type="HAMAP-Rule" id="MF_00020"/>
    </source>
</evidence>
<dbReference type="EMBL" id="VSIJ01000036">
    <property type="protein sequence ID" value="TXX64400.1"/>
    <property type="molecule type" value="Genomic_DNA"/>
</dbReference>
<dbReference type="SUPFAM" id="SSF53067">
    <property type="entry name" value="Actin-like ATPase domain"/>
    <property type="match status" value="2"/>
</dbReference>
<reference evidence="17 20" key="3">
    <citation type="submission" date="2019-06" db="EMBL/GenBank/DDBJ databases">
        <title>Vibrio cholerae phylogeny based on whole-genome sequencing reveals genetic diversity and population strucutre.</title>
        <authorList>
            <person name="Zhiqiu Y."/>
            <person name="Bin L."/>
            <person name="Lingyan J."/>
        </authorList>
    </citation>
    <scope>NUCLEOTIDE SEQUENCE [LARGE SCALE GENOMIC DNA]</scope>
    <source>
        <strain evidence="17 20">N2814</strain>
    </source>
</reference>
<comment type="function">
    <text evidence="11">Catalyzes the formation of acetyl phosphate from acetate and ATP. Can also catalyze the reverse reaction.</text>
</comment>
<evidence type="ECO:0000256" key="10">
    <source>
        <dbReference type="ARBA" id="ARBA00022842"/>
    </source>
</evidence>
<evidence type="ECO:0000313" key="18">
    <source>
        <dbReference type="Proteomes" id="UP000266701"/>
    </source>
</evidence>
<dbReference type="EMBL" id="JAHBND010000443">
    <property type="protein sequence ID" value="MBS7673866.1"/>
    <property type="molecule type" value="Genomic_DNA"/>
</dbReference>
<evidence type="ECO:0000256" key="2">
    <source>
        <dbReference type="ARBA" id="ARBA00008748"/>
    </source>
</evidence>
<keyword evidence="5 11" id="KW-0808">Transferase</keyword>
<evidence type="ECO:0000313" key="21">
    <source>
        <dbReference type="Proteomes" id="UP000471242"/>
    </source>
</evidence>
<dbReference type="SMR" id="A0A085SQD4"/>
<keyword evidence="6 11" id="KW-0479">Metal-binding</keyword>
<dbReference type="UniPathway" id="UPA00340">
    <property type="reaction ID" value="UER00458"/>
</dbReference>
<dbReference type="OMA" id="HKYVSQR"/>
<dbReference type="FunFam" id="3.30.420.40:FF:000041">
    <property type="entry name" value="Acetate kinase"/>
    <property type="match status" value="1"/>
</dbReference>
<evidence type="ECO:0000313" key="13">
    <source>
        <dbReference type="EMBL" id="MBS7673866.1"/>
    </source>
</evidence>
<sequence>MSKLVLVLNCGSSSLKFAVVDAQSGEQHLSGLAECLHLPEARIKWKLDGKHEAQLGEGAAHDEALSFIVETILASKPELAAQLKAIGHRVVHGGEQFTQSALIDDAVLKGIEDCAALAPLHNPAHIIGIKAAQKAFPELKNVAVFDTAFHQTMPEEAYLYALPYNLYKEHGIRRYGMHGTSHLFIAREAAERLGKPANELNIINCHLGNGASVCAIKNGQSVDTSMGLTPLEGLVMGTRCGDIDPAIIFHLHDTLGYSVEKINTMLTKESGLLGLTEVTSDCRFVEDNYGQKEEATRAMDVFCHRLAKYVAGYTASLDGRLDAITFTGGIGENSAPIREMVLNRLAIFGITVDSAANLKARFGGEGVITTADSRIPAMVIATNEELVIAEDTARLTNI</sequence>
<dbReference type="Pfam" id="PF00871">
    <property type="entry name" value="Acetate_kinase"/>
    <property type="match status" value="1"/>
</dbReference>
<dbReference type="NCBIfam" id="TIGR00016">
    <property type="entry name" value="ackA"/>
    <property type="match status" value="1"/>
</dbReference>
<dbReference type="PANTHER" id="PTHR21060">
    <property type="entry name" value="ACETATE KINASE"/>
    <property type="match status" value="1"/>
</dbReference>
<reference evidence="13" key="6">
    <citation type="submission" date="2023-08" db="EMBL/GenBank/DDBJ databases">
        <title>Vibrio cholerae Outbreaks in Tanzania Exemplify Founder Flush: Simultaneous Increases in Population Size and Genetic Diversity.</title>
        <authorList>
            <person name="Debes A.K."/>
            <person name="Mohammed A."/>
            <person name="Maseke I."/>
            <person name="Almeida M."/>
            <person name="Li S."/>
            <person name="Matimba H."/>
            <person name="Joachim A."/>
            <person name="Mizinduko M."/>
            <person name="Nyanga S."/>
            <person name="Kelly M."/>
            <person name="Kachwamba Y."/>
            <person name="Schaffer A.M."/>
            <person name="Nyanga A.S."/>
            <person name="Mghamba J."/>
            <person name="Mosha F.S."/>
            <person name="Sack D.A."/>
            <person name="Stine O.C."/>
        </authorList>
    </citation>
    <scope>NUCLEOTIDE SEQUENCE</scope>
    <source>
        <strain evidence="13">TDS0091212</strain>
    </source>
</reference>
<feature type="active site" description="Proton donor/acceptor" evidence="11">
    <location>
        <position position="146"/>
    </location>
</feature>
<evidence type="ECO:0000313" key="19">
    <source>
        <dbReference type="Proteomes" id="UP000319979"/>
    </source>
</evidence>
<comment type="catalytic activity">
    <reaction evidence="11">
        <text>acetate + ATP = acetyl phosphate + ADP</text>
        <dbReference type="Rhea" id="RHEA:11352"/>
        <dbReference type="ChEBI" id="CHEBI:22191"/>
        <dbReference type="ChEBI" id="CHEBI:30089"/>
        <dbReference type="ChEBI" id="CHEBI:30616"/>
        <dbReference type="ChEBI" id="CHEBI:456216"/>
        <dbReference type="EC" id="2.7.2.1"/>
    </reaction>
</comment>
<evidence type="ECO:0000313" key="20">
    <source>
        <dbReference type="Proteomes" id="UP000323819"/>
    </source>
</evidence>
<gene>
    <name evidence="11" type="primary">ackA</name>
    <name evidence="15" type="ORF">BC353_07890</name>
    <name evidence="14" type="ORF">D6U24_08710</name>
    <name evidence="16" type="ORF">FLM02_11190</name>
    <name evidence="17" type="ORF">FXF03_16370</name>
    <name evidence="13" type="ORF">KIN13_10540</name>
</gene>
<dbReference type="GeneID" id="88785467"/>
<reference evidence="13" key="5">
    <citation type="submission" date="2021-05" db="EMBL/GenBank/DDBJ databases">
        <authorList>
            <person name="Stine C."/>
        </authorList>
    </citation>
    <scope>NUCLEOTIDE SEQUENCE</scope>
    <source>
        <strain evidence="13">TDS0091212</strain>
    </source>
</reference>
<dbReference type="Gene3D" id="3.30.420.40">
    <property type="match status" value="2"/>
</dbReference>
<organism evidence="16 19">
    <name type="scientific">Vibrio cholerae</name>
    <dbReference type="NCBI Taxonomy" id="666"/>
    <lineage>
        <taxon>Bacteria</taxon>
        <taxon>Pseudomonadati</taxon>
        <taxon>Pseudomonadota</taxon>
        <taxon>Gammaproteobacteria</taxon>
        <taxon>Vibrionales</taxon>
        <taxon>Vibrionaceae</taxon>
        <taxon>Vibrio</taxon>
    </lineage>
</organism>
<feature type="binding site" evidence="11">
    <location>
        <position position="384"/>
    </location>
    <ligand>
        <name>Mg(2+)</name>
        <dbReference type="ChEBI" id="CHEBI:18420"/>
    </ligand>
</feature>
<comment type="pathway">
    <text evidence="11">Metabolic intermediate biosynthesis; acetyl-CoA biosynthesis; acetyl-CoA from acetate: step 1/2.</text>
</comment>
<reference evidence="15 18" key="1">
    <citation type="journal article" date="2017" name="Emerg. Infect. Dis.">
        <title>Carbapenemase VCC-1-Producing Vibrio cholerae in Coastal Waters of Germany.</title>
        <authorList>
            <person name="Hammerl J.A."/>
            <person name="Jackel C."/>
            <person name="Bortolaia V."/>
            <person name="Schwartz K."/>
            <person name="Bier N."/>
            <person name="Hendriksen R.S."/>
            <person name="Guerra B."/>
            <person name="Strauch E."/>
        </authorList>
    </citation>
    <scope>NUCLEOTIDE SEQUENCE [LARGE SCALE GENOMIC DNA]</scope>
    <source>
        <strain evidence="15 18">VN-2825</strain>
    </source>
</reference>
<feature type="site" description="Transition state stabilizer" evidence="11">
    <location>
        <position position="239"/>
    </location>
</feature>
<dbReference type="EMBL" id="QZRB01000010">
    <property type="protein sequence ID" value="MVD23434.1"/>
    <property type="molecule type" value="Genomic_DNA"/>
</dbReference>
<dbReference type="GO" id="GO:0005829">
    <property type="term" value="C:cytosol"/>
    <property type="evidence" value="ECO:0007669"/>
    <property type="project" value="TreeGrafter"/>
</dbReference>
<dbReference type="HAMAP" id="MF_00020">
    <property type="entry name" value="Acetate_kinase"/>
    <property type="match status" value="1"/>
</dbReference>
<feature type="binding site" evidence="11">
    <location>
        <begin position="281"/>
        <end position="283"/>
    </location>
    <ligand>
        <name>ATP</name>
        <dbReference type="ChEBI" id="CHEBI:30616"/>
    </ligand>
</feature>
<feature type="binding site" evidence="11">
    <location>
        <position position="9"/>
    </location>
    <ligand>
        <name>Mg(2+)</name>
        <dbReference type="ChEBI" id="CHEBI:18420"/>
    </ligand>
</feature>
<dbReference type="RefSeq" id="WP_000041130.1">
    <property type="nucleotide sequence ID" value="NZ_AP018677.1"/>
</dbReference>
<dbReference type="PRINTS" id="PR00471">
    <property type="entry name" value="ACETATEKNASE"/>
</dbReference>
<dbReference type="InterPro" id="IPR004372">
    <property type="entry name" value="Ac/propionate_kinase"/>
</dbReference>
<evidence type="ECO:0000313" key="16">
    <source>
        <dbReference type="EMBL" id="TQP13396.1"/>
    </source>
</evidence>
<keyword evidence="10 11" id="KW-0460">Magnesium</keyword>
<dbReference type="EC" id="2.7.2.1" evidence="11"/>
<protein>
    <recommendedName>
        <fullName evidence="11">Acetate kinase</fullName>
        <ecNumber evidence="11">2.7.2.1</ecNumber>
    </recommendedName>
    <alternativeName>
        <fullName evidence="11">Acetokinase</fullName>
    </alternativeName>
</protein>
<evidence type="ECO:0000313" key="14">
    <source>
        <dbReference type="EMBL" id="MVD23434.1"/>
    </source>
</evidence>
<dbReference type="FunFam" id="3.30.420.40:FF:000042">
    <property type="entry name" value="Acetate kinase"/>
    <property type="match status" value="1"/>
</dbReference>
<name>A0A085SQD4_VIBCL</name>
<keyword evidence="4 11" id="KW-0963">Cytoplasm</keyword>
<comment type="similarity">
    <text evidence="2 11 12">Belongs to the acetokinase family.</text>
</comment>
<comment type="subunit">
    <text evidence="3 11">Homodimer.</text>
</comment>
<reference evidence="14 21" key="2">
    <citation type="submission" date="2018-09" db="EMBL/GenBank/DDBJ databases">
        <title>Genomic epidemiology reveals two lineages of Vibrio cholerae that can cause global cholera epidemics despite absence of cholera toxin gene.</title>
        <authorList>
            <person name="Wang H."/>
            <person name="Zen W."/>
            <person name="Yu H."/>
            <person name="Zhang W."/>
            <person name="Pan J."/>
            <person name="Yang C."/>
            <person name="Cui Y."/>
        </authorList>
    </citation>
    <scope>NUCLEOTIDE SEQUENCE [LARGE SCALE GENOMIC DNA]</scope>
    <source>
        <strain evidence="14 21">00-1_S85</strain>
    </source>
</reference>
<comment type="subcellular location">
    <subcellularLocation>
        <location evidence="1 11">Cytoplasm</location>
    </subcellularLocation>
</comment>
<dbReference type="PROSITE" id="PS01076">
    <property type="entry name" value="ACETATE_KINASE_2"/>
    <property type="match status" value="1"/>
</dbReference>
<dbReference type="GO" id="GO:0006085">
    <property type="term" value="P:acetyl-CoA biosynthetic process"/>
    <property type="evidence" value="ECO:0007669"/>
    <property type="project" value="UniProtKB-UniRule"/>
</dbReference>
<dbReference type="Proteomes" id="UP001196338">
    <property type="component" value="Unassembled WGS sequence"/>
</dbReference>
<dbReference type="KEGG" id="vcq:EN18_08815"/>
<evidence type="ECO:0000256" key="12">
    <source>
        <dbReference type="RuleBase" id="RU003835"/>
    </source>
</evidence>
<dbReference type="GO" id="GO:0008776">
    <property type="term" value="F:acetate kinase activity"/>
    <property type="evidence" value="ECO:0007669"/>
    <property type="project" value="UniProtKB-UniRule"/>
</dbReference>
<feature type="binding site" evidence="11">
    <location>
        <begin position="329"/>
        <end position="333"/>
    </location>
    <ligand>
        <name>ATP</name>
        <dbReference type="ChEBI" id="CHEBI:30616"/>
    </ligand>
</feature>
<keyword evidence="8 11" id="KW-0418">Kinase</keyword>
<dbReference type="InterPro" id="IPR000890">
    <property type="entry name" value="Aliphatic_acid_kin_short-chain"/>
</dbReference>
<dbReference type="GO" id="GO:0005524">
    <property type="term" value="F:ATP binding"/>
    <property type="evidence" value="ECO:0007669"/>
    <property type="project" value="UniProtKB-KW"/>
</dbReference>
<dbReference type="Proteomes" id="UP000323819">
    <property type="component" value="Unassembled WGS sequence"/>
</dbReference>
<evidence type="ECO:0000256" key="9">
    <source>
        <dbReference type="ARBA" id="ARBA00022840"/>
    </source>
</evidence>
<comment type="cofactor">
    <cofactor evidence="11">
        <name>Mg(2+)</name>
        <dbReference type="ChEBI" id="CHEBI:18420"/>
    </cofactor>
    <cofactor evidence="11">
        <name>Mn(2+)</name>
        <dbReference type="ChEBI" id="CHEBI:29035"/>
    </cofactor>
    <text evidence="11">Mg(2+). Can also accept Mn(2+).</text>
</comment>
<reference evidence="16 19" key="4">
    <citation type="submission" date="2019-07" db="EMBL/GenBank/DDBJ databases">
        <title>Phenotypic and genotypic antimicrobial resistance traits of Vibrio cholerae non-O1/non-O139 isolated from a large Austrian lake frequently associated with cases of infection.</title>
        <authorList>
            <person name="Lepuschitz S."/>
            <person name="Baron S."/>
            <person name="Larvor E."/>
            <person name="Granier S."/>
            <person name="Pretzer C."/>
            <person name="Mach R.L."/>
            <person name="Farnleitner A.H."/>
            <person name="Ruppitsch W."/>
            <person name="Pleininger S."/>
            <person name="Indra A."/>
            <person name="Kirschner A.K.T."/>
        </authorList>
    </citation>
    <scope>NUCLEOTIDE SEQUENCE [LARGE SCALE GENOMIC DNA]</scope>
    <source>
        <strain evidence="16 19">A12JL36W90</strain>
    </source>
</reference>
<feature type="binding site" evidence="11">
    <location>
        <position position="89"/>
    </location>
    <ligand>
        <name>substrate</name>
    </ligand>
</feature>
<feature type="binding site" evidence="11">
    <location>
        <begin position="206"/>
        <end position="210"/>
    </location>
    <ligand>
        <name>ATP</name>
        <dbReference type="ChEBI" id="CHEBI:30616"/>
    </ligand>
</feature>
<evidence type="ECO:0000313" key="17">
    <source>
        <dbReference type="EMBL" id="TXX64400.1"/>
    </source>
</evidence>
<dbReference type="Proteomes" id="UP000471242">
    <property type="component" value="Unassembled WGS sequence"/>
</dbReference>
<dbReference type="KEGG" id="vcx:VAA049_2640"/>
<feature type="binding site" evidence="11">
    <location>
        <position position="16"/>
    </location>
    <ligand>
        <name>ATP</name>
        <dbReference type="ChEBI" id="CHEBI:30616"/>
    </ligand>
</feature>
<accession>A0A085SQD4</accession>
<dbReference type="PIRSF" id="PIRSF000722">
    <property type="entry name" value="Acetate_prop_kin"/>
    <property type="match status" value="1"/>
</dbReference>
<dbReference type="AlphaFoldDB" id="A0A085SQD4"/>
<dbReference type="InterPro" id="IPR043129">
    <property type="entry name" value="ATPase_NBD"/>
</dbReference>
<dbReference type="EMBL" id="VIOS01000039">
    <property type="protein sequence ID" value="TQP13396.1"/>
    <property type="molecule type" value="Genomic_DNA"/>
</dbReference>
<evidence type="ECO:0000256" key="1">
    <source>
        <dbReference type="ARBA" id="ARBA00004496"/>
    </source>
</evidence>
<comment type="caution">
    <text evidence="16">The sequence shown here is derived from an EMBL/GenBank/DDBJ whole genome shotgun (WGS) entry which is preliminary data.</text>
</comment>
<evidence type="ECO:0000256" key="5">
    <source>
        <dbReference type="ARBA" id="ARBA00022679"/>
    </source>
</evidence>
<evidence type="ECO:0000256" key="7">
    <source>
        <dbReference type="ARBA" id="ARBA00022741"/>
    </source>
</evidence>
<evidence type="ECO:0000313" key="15">
    <source>
        <dbReference type="EMBL" id="RGP91176.1"/>
    </source>
</evidence>